<dbReference type="OrthoDB" id="8678477at2"/>
<dbReference type="PANTHER" id="PTHR42928:SF5">
    <property type="entry name" value="BLR1237 PROTEIN"/>
    <property type="match status" value="1"/>
</dbReference>
<evidence type="ECO:0000313" key="2">
    <source>
        <dbReference type="EMBL" id="RZS84009.1"/>
    </source>
</evidence>
<dbReference type="Gene3D" id="3.40.190.150">
    <property type="entry name" value="Bordetella uptake gene, domain 1"/>
    <property type="match status" value="1"/>
</dbReference>
<dbReference type="EMBL" id="SGXC01000001">
    <property type="protein sequence ID" value="RZS84009.1"/>
    <property type="molecule type" value="Genomic_DNA"/>
</dbReference>
<gene>
    <name evidence="2" type="ORF">EV675_0011</name>
</gene>
<dbReference type="InterPro" id="IPR005064">
    <property type="entry name" value="BUG"/>
</dbReference>
<evidence type="ECO:0000256" key="1">
    <source>
        <dbReference type="ARBA" id="ARBA00006987"/>
    </source>
</evidence>
<dbReference type="InterPro" id="IPR042100">
    <property type="entry name" value="Bug_dom1"/>
</dbReference>
<evidence type="ECO:0000313" key="3">
    <source>
        <dbReference type="Proteomes" id="UP000292445"/>
    </source>
</evidence>
<dbReference type="PIRSF" id="PIRSF017082">
    <property type="entry name" value="YflP"/>
    <property type="match status" value="1"/>
</dbReference>
<comment type="caution">
    <text evidence="2">The sequence shown here is derived from an EMBL/GenBank/DDBJ whole genome shotgun (WGS) entry which is preliminary data.</text>
</comment>
<dbReference type="Proteomes" id="UP000292445">
    <property type="component" value="Unassembled WGS sequence"/>
</dbReference>
<comment type="similarity">
    <text evidence="1">Belongs to the UPF0065 (bug) family.</text>
</comment>
<keyword evidence="2" id="KW-0675">Receptor</keyword>
<sequence length="318" mass="33803">MERRRFLFGLAATATMPAAWSQNRPIRLLVPFAPGGATDVIAREIAMLMGKHLGATVVVENRGGAGGSIGTSEVARAAPDGYTLGLATQSTHAVNPVVYRKVGYDPLADFTLLGEIAQAPGILLVNAKVPAATLAQFVQHLRSHPDQLTYSSPGNGTIGHVWGELFKHSTGTTMLHVPYKGASQALADLVAGQVDSTFTSVASAMPYLRNGRVRALAVSWPRRLDMLPEVPTYAEAGWPDNNQPTWYGLVGPAGLSADARGALRAAMRAALDDPGLREKYRGQGVFPALGTPEQFAATIRRDMDSVAAIRRTAHISVD</sequence>
<name>A0A4Q7NGP6_9BURK</name>
<dbReference type="AlphaFoldDB" id="A0A4Q7NGP6"/>
<protein>
    <submittedName>
        <fullName evidence="2">Tripartite-type tricarboxylate transporter receptor subunit TctC</fullName>
    </submittedName>
</protein>
<dbReference type="PANTHER" id="PTHR42928">
    <property type="entry name" value="TRICARBOXYLATE-BINDING PROTEIN"/>
    <property type="match status" value="1"/>
</dbReference>
<dbReference type="SUPFAM" id="SSF53850">
    <property type="entry name" value="Periplasmic binding protein-like II"/>
    <property type="match status" value="1"/>
</dbReference>
<proteinExistence type="inferred from homology"/>
<dbReference type="Pfam" id="PF03401">
    <property type="entry name" value="TctC"/>
    <property type="match status" value="1"/>
</dbReference>
<dbReference type="RefSeq" id="WP_130355410.1">
    <property type="nucleotide sequence ID" value="NZ_SGXC01000001.1"/>
</dbReference>
<dbReference type="CDD" id="cd07012">
    <property type="entry name" value="PBP2_Bug_TTT"/>
    <property type="match status" value="1"/>
</dbReference>
<reference evidence="2 3" key="1">
    <citation type="submission" date="2019-02" db="EMBL/GenBank/DDBJ databases">
        <title>Genomic Encyclopedia of Type Strains, Phase IV (KMG-IV): sequencing the most valuable type-strain genomes for metagenomic binning, comparative biology and taxonomic classification.</title>
        <authorList>
            <person name="Goeker M."/>
        </authorList>
    </citation>
    <scope>NUCLEOTIDE SEQUENCE [LARGE SCALE GENOMIC DNA]</scope>
    <source>
        <strain evidence="2 3">K24</strain>
    </source>
</reference>
<keyword evidence="3" id="KW-1185">Reference proteome</keyword>
<accession>A0A4Q7NGP6</accession>
<dbReference type="Gene3D" id="3.40.190.10">
    <property type="entry name" value="Periplasmic binding protein-like II"/>
    <property type="match status" value="1"/>
</dbReference>
<organism evidence="2 3">
    <name type="scientific">Pigmentiphaga kullae</name>
    <dbReference type="NCBI Taxonomy" id="151784"/>
    <lineage>
        <taxon>Bacteria</taxon>
        <taxon>Pseudomonadati</taxon>
        <taxon>Pseudomonadota</taxon>
        <taxon>Betaproteobacteria</taxon>
        <taxon>Burkholderiales</taxon>
        <taxon>Alcaligenaceae</taxon>
        <taxon>Pigmentiphaga</taxon>
    </lineage>
</organism>